<evidence type="ECO:0000313" key="2">
    <source>
        <dbReference type="EMBL" id="MBQ0826374.1"/>
    </source>
</evidence>
<evidence type="ECO:0000256" key="1">
    <source>
        <dbReference type="SAM" id="MobiDB-lite"/>
    </source>
</evidence>
<gene>
    <name evidence="2" type="ORF">J5Y05_07630</name>
</gene>
<protein>
    <submittedName>
        <fullName evidence="2">Uncharacterized protein</fullName>
    </submittedName>
</protein>
<dbReference type="RefSeq" id="WP_210869339.1">
    <property type="nucleotide sequence ID" value="NZ_JAGPNL010000001.1"/>
</dbReference>
<name>A0A941AXN1_9ACTN</name>
<dbReference type="AlphaFoldDB" id="A0A941AXN1"/>
<accession>A0A941AXN1</accession>
<feature type="compositionally biased region" description="Basic and acidic residues" evidence="1">
    <location>
        <begin position="287"/>
        <end position="298"/>
    </location>
</feature>
<organism evidence="2 3">
    <name type="scientific">Streptomyces tagetis</name>
    <dbReference type="NCBI Taxonomy" id="2820809"/>
    <lineage>
        <taxon>Bacteria</taxon>
        <taxon>Bacillati</taxon>
        <taxon>Actinomycetota</taxon>
        <taxon>Actinomycetes</taxon>
        <taxon>Kitasatosporales</taxon>
        <taxon>Streptomycetaceae</taxon>
        <taxon>Streptomyces</taxon>
    </lineage>
</organism>
<keyword evidence="3" id="KW-1185">Reference proteome</keyword>
<dbReference type="Proteomes" id="UP000677875">
    <property type="component" value="Unassembled WGS sequence"/>
</dbReference>
<comment type="caution">
    <text evidence="2">The sequence shown here is derived from an EMBL/GenBank/DDBJ whole genome shotgun (WGS) entry which is preliminary data.</text>
</comment>
<sequence length="298" mass="32304">MARLQHTVTLTPLPRPWFVSLVAAFHDVAESLEADGERMRLPDGRPADLLLTEGRHLRPGARYRTPGEDGVRPADGDPVVTLTAWDRRRETAVEAVVVEEDGGRRTVFAGEAGLRAADRPRDAWLSGSLRSSGKGARYLGGGAEARVDLDRWWSAAAGRGPLLGGPPLRGTLTHALAHATVTVVPRPADDGDWSVTVRVRLRGRSFARPLLPLVLLFLGRRLRTDFAARLDDAAREWNARLPALLRQDAGRLRADIADGLVTEPAESTEPAEPTEPAGPAEYSPAEGVDRRARGARDT</sequence>
<feature type="compositionally biased region" description="Low complexity" evidence="1">
    <location>
        <begin position="262"/>
        <end position="281"/>
    </location>
</feature>
<evidence type="ECO:0000313" key="3">
    <source>
        <dbReference type="Proteomes" id="UP000677875"/>
    </source>
</evidence>
<feature type="region of interest" description="Disordered" evidence="1">
    <location>
        <begin position="257"/>
        <end position="298"/>
    </location>
</feature>
<dbReference type="EMBL" id="JAGPNL010000001">
    <property type="protein sequence ID" value="MBQ0826374.1"/>
    <property type="molecule type" value="Genomic_DNA"/>
</dbReference>
<proteinExistence type="predicted"/>
<reference evidence="2" key="1">
    <citation type="submission" date="2021-04" db="EMBL/GenBank/DDBJ databases">
        <title>Genome seq and assembly of Streptomyces sp. RG38.</title>
        <authorList>
            <person name="Chhetri G."/>
        </authorList>
    </citation>
    <scope>NUCLEOTIDE SEQUENCE</scope>
    <source>
        <strain evidence="2">RG38</strain>
    </source>
</reference>